<proteinExistence type="predicted"/>
<evidence type="ECO:0000256" key="1">
    <source>
        <dbReference type="ARBA" id="ARBA00001954"/>
    </source>
</evidence>
<dbReference type="AlphaFoldDB" id="S8DKJ4"/>
<name>S8DKJ4_FOMSC</name>
<sequence length="239" mass="26787">MPEELHDGLLDRLAACFEPDAIKTLDTASFSGEHVFEALHFSWYNRHCTEGHGAPLDTPPMTLKRTAGIKTNYHQFIPYPSKDMIGAGKKSIYQSVKNILGPVFDWLEGKLKDMLPEMYEHLEAYVRILPGNNQAVGEPFLGLVININVATAAHRDSKDDSVCLVLAVGDFEGGDLVLYEPGLVFSMRNGDFIVFPSCKLTHFNLHYKGRRASIVLHTDKEMGKWLVDRNGWSCNSTFV</sequence>
<dbReference type="InterPro" id="IPR024779">
    <property type="entry name" value="2OGFeDO_JBP1/TET_oxygenase_dom"/>
</dbReference>
<protein>
    <recommendedName>
        <fullName evidence="6">2OGFeDO JBP1/TET oxygenase domain-containing protein</fullName>
    </recommendedName>
</protein>
<gene>
    <name evidence="7" type="ORF">FOMPIDRAFT_1134949</name>
</gene>
<dbReference type="EMBL" id="KE504245">
    <property type="protein sequence ID" value="EPS94106.1"/>
    <property type="molecule type" value="Genomic_DNA"/>
</dbReference>
<dbReference type="HOGENOM" id="CLU_087177_0_0_1"/>
<dbReference type="Pfam" id="PF12851">
    <property type="entry name" value="Tet_JBP"/>
    <property type="match status" value="1"/>
</dbReference>
<comment type="cofactor">
    <cofactor evidence="1">
        <name>Fe(2+)</name>
        <dbReference type="ChEBI" id="CHEBI:29033"/>
    </cofactor>
</comment>
<dbReference type="InParanoid" id="S8DKJ4"/>
<dbReference type="Gene3D" id="3.60.130.30">
    <property type="match status" value="1"/>
</dbReference>
<dbReference type="OrthoDB" id="2535938at2759"/>
<feature type="domain" description="2OGFeDO JBP1/TET oxygenase" evidence="6">
    <location>
        <begin position="93"/>
        <end position="217"/>
    </location>
</feature>
<keyword evidence="2" id="KW-0479">Metal-binding</keyword>
<accession>S8DKJ4</accession>
<dbReference type="GO" id="GO:0046872">
    <property type="term" value="F:metal ion binding"/>
    <property type="evidence" value="ECO:0007669"/>
    <property type="project" value="UniProtKB-KW"/>
</dbReference>
<evidence type="ECO:0000259" key="6">
    <source>
        <dbReference type="Pfam" id="PF12851"/>
    </source>
</evidence>
<evidence type="ECO:0000256" key="3">
    <source>
        <dbReference type="ARBA" id="ARBA00022964"/>
    </source>
</evidence>
<keyword evidence="8" id="KW-1185">Reference proteome</keyword>
<evidence type="ECO:0000313" key="8">
    <source>
        <dbReference type="Proteomes" id="UP000015241"/>
    </source>
</evidence>
<keyword evidence="3" id="KW-0223">Dioxygenase</keyword>
<evidence type="ECO:0000256" key="2">
    <source>
        <dbReference type="ARBA" id="ARBA00022723"/>
    </source>
</evidence>
<evidence type="ECO:0000256" key="4">
    <source>
        <dbReference type="ARBA" id="ARBA00023002"/>
    </source>
</evidence>
<reference evidence="7 8" key="1">
    <citation type="journal article" date="2012" name="Science">
        <title>The Paleozoic origin of enzymatic lignin decomposition reconstructed from 31 fungal genomes.</title>
        <authorList>
            <person name="Floudas D."/>
            <person name="Binder M."/>
            <person name="Riley R."/>
            <person name="Barry K."/>
            <person name="Blanchette R.A."/>
            <person name="Henrissat B."/>
            <person name="Martinez A.T."/>
            <person name="Otillar R."/>
            <person name="Spatafora J.W."/>
            <person name="Yadav J.S."/>
            <person name="Aerts A."/>
            <person name="Benoit I."/>
            <person name="Boyd A."/>
            <person name="Carlson A."/>
            <person name="Copeland A."/>
            <person name="Coutinho P.M."/>
            <person name="de Vries R.P."/>
            <person name="Ferreira P."/>
            <person name="Findley K."/>
            <person name="Foster B."/>
            <person name="Gaskell J."/>
            <person name="Glotzer D."/>
            <person name="Gorecki P."/>
            <person name="Heitman J."/>
            <person name="Hesse C."/>
            <person name="Hori C."/>
            <person name="Igarashi K."/>
            <person name="Jurgens J.A."/>
            <person name="Kallen N."/>
            <person name="Kersten P."/>
            <person name="Kohler A."/>
            <person name="Kuees U."/>
            <person name="Kumar T.K.A."/>
            <person name="Kuo A."/>
            <person name="LaButti K."/>
            <person name="Larrondo L.F."/>
            <person name="Lindquist E."/>
            <person name="Ling A."/>
            <person name="Lombard V."/>
            <person name="Lucas S."/>
            <person name="Lundell T."/>
            <person name="Martin R."/>
            <person name="McLaughlin D.J."/>
            <person name="Morgenstern I."/>
            <person name="Morin E."/>
            <person name="Murat C."/>
            <person name="Nagy L.G."/>
            <person name="Nolan M."/>
            <person name="Ohm R.A."/>
            <person name="Patyshakuliyeva A."/>
            <person name="Rokas A."/>
            <person name="Ruiz-Duenas F.J."/>
            <person name="Sabat G."/>
            <person name="Salamov A."/>
            <person name="Samejima M."/>
            <person name="Schmutz J."/>
            <person name="Slot J.C."/>
            <person name="St John F."/>
            <person name="Stenlid J."/>
            <person name="Sun H."/>
            <person name="Sun S."/>
            <person name="Syed K."/>
            <person name="Tsang A."/>
            <person name="Wiebenga A."/>
            <person name="Young D."/>
            <person name="Pisabarro A."/>
            <person name="Eastwood D.C."/>
            <person name="Martin F."/>
            <person name="Cullen D."/>
            <person name="Grigoriev I.V."/>
            <person name="Hibbett D.S."/>
        </authorList>
    </citation>
    <scope>NUCLEOTIDE SEQUENCE</scope>
    <source>
        <strain evidence="8">FP-58527</strain>
    </source>
</reference>
<keyword evidence="4" id="KW-0560">Oxidoreductase</keyword>
<dbReference type="Proteomes" id="UP000015241">
    <property type="component" value="Unassembled WGS sequence"/>
</dbReference>
<dbReference type="GO" id="GO:0051213">
    <property type="term" value="F:dioxygenase activity"/>
    <property type="evidence" value="ECO:0007669"/>
    <property type="project" value="UniProtKB-KW"/>
</dbReference>
<keyword evidence="5" id="KW-0408">Iron</keyword>
<organism evidence="7 8">
    <name type="scientific">Fomitopsis schrenkii</name>
    <name type="common">Brown rot fungus</name>
    <dbReference type="NCBI Taxonomy" id="2126942"/>
    <lineage>
        <taxon>Eukaryota</taxon>
        <taxon>Fungi</taxon>
        <taxon>Dikarya</taxon>
        <taxon>Basidiomycota</taxon>
        <taxon>Agaricomycotina</taxon>
        <taxon>Agaricomycetes</taxon>
        <taxon>Polyporales</taxon>
        <taxon>Fomitopsis</taxon>
    </lineage>
</organism>
<evidence type="ECO:0000256" key="5">
    <source>
        <dbReference type="ARBA" id="ARBA00023004"/>
    </source>
</evidence>
<evidence type="ECO:0000313" key="7">
    <source>
        <dbReference type="EMBL" id="EPS94106.1"/>
    </source>
</evidence>
<dbReference type="STRING" id="743788.S8DKJ4"/>